<dbReference type="Pfam" id="PF01494">
    <property type="entry name" value="FAD_binding_3"/>
    <property type="match status" value="1"/>
</dbReference>
<dbReference type="AlphaFoldDB" id="A0AA43TZC1"/>
<evidence type="ECO:0000256" key="2">
    <source>
        <dbReference type="ARBA" id="ARBA00022827"/>
    </source>
</evidence>
<name>A0AA43TZC1_9LECA</name>
<keyword evidence="2" id="KW-0274">FAD</keyword>
<dbReference type="Proteomes" id="UP001161017">
    <property type="component" value="Unassembled WGS sequence"/>
</dbReference>
<evidence type="ECO:0000313" key="6">
    <source>
        <dbReference type="Proteomes" id="UP001161017"/>
    </source>
</evidence>
<dbReference type="PANTHER" id="PTHR46865:SF2">
    <property type="entry name" value="MONOOXYGENASE"/>
    <property type="match status" value="1"/>
</dbReference>
<feature type="domain" description="FAD-binding" evidence="4">
    <location>
        <begin position="5"/>
        <end position="356"/>
    </location>
</feature>
<keyword evidence="6" id="KW-1185">Reference proteome</keyword>
<dbReference type="EMBL" id="JAPUFD010000029">
    <property type="protein sequence ID" value="MDI1493593.1"/>
    <property type="molecule type" value="Genomic_DNA"/>
</dbReference>
<evidence type="ECO:0000256" key="1">
    <source>
        <dbReference type="ARBA" id="ARBA00022630"/>
    </source>
</evidence>
<comment type="caution">
    <text evidence="5">The sequence shown here is derived from an EMBL/GenBank/DDBJ whole genome shotgun (WGS) entry which is preliminary data.</text>
</comment>
<accession>A0AA43TZC1</accession>
<dbReference type="GO" id="GO:0071949">
    <property type="term" value="F:FAD binding"/>
    <property type="evidence" value="ECO:0007669"/>
    <property type="project" value="InterPro"/>
</dbReference>
<gene>
    <name evidence="5" type="ORF">OHK93_005384</name>
</gene>
<dbReference type="SUPFAM" id="SSF51905">
    <property type="entry name" value="FAD/NAD(P)-binding domain"/>
    <property type="match status" value="1"/>
</dbReference>
<dbReference type="InterPro" id="IPR002938">
    <property type="entry name" value="FAD-bd"/>
</dbReference>
<keyword evidence="3" id="KW-0560">Oxidoreductase</keyword>
<keyword evidence="1" id="KW-0285">Flavoprotein</keyword>
<dbReference type="InterPro" id="IPR036188">
    <property type="entry name" value="FAD/NAD-bd_sf"/>
</dbReference>
<proteinExistence type="predicted"/>
<dbReference type="PRINTS" id="PR00420">
    <property type="entry name" value="RNGMNOXGNASE"/>
</dbReference>
<reference evidence="5" key="1">
    <citation type="journal article" date="2023" name="Genome Biol. Evol.">
        <title>First Whole Genome Sequence and Flow Cytometry Genome Size Data for the Lichen-Forming Fungus Ramalina farinacea (Ascomycota).</title>
        <authorList>
            <person name="Llewellyn T."/>
            <person name="Mian S."/>
            <person name="Hill R."/>
            <person name="Leitch I.J."/>
            <person name="Gaya E."/>
        </authorList>
    </citation>
    <scope>NUCLEOTIDE SEQUENCE</scope>
    <source>
        <strain evidence="5">LIQ254RAFAR</strain>
    </source>
</reference>
<dbReference type="GO" id="GO:0016491">
    <property type="term" value="F:oxidoreductase activity"/>
    <property type="evidence" value="ECO:0007669"/>
    <property type="project" value="UniProtKB-KW"/>
</dbReference>
<dbReference type="InterPro" id="IPR051704">
    <property type="entry name" value="FAD_aromatic-hydroxylase"/>
</dbReference>
<dbReference type="Gene3D" id="3.50.50.60">
    <property type="entry name" value="FAD/NAD(P)-binding domain"/>
    <property type="match status" value="1"/>
</dbReference>
<dbReference type="PANTHER" id="PTHR46865">
    <property type="entry name" value="OXIDOREDUCTASE-RELATED"/>
    <property type="match status" value="1"/>
</dbReference>
<evidence type="ECO:0000259" key="4">
    <source>
        <dbReference type="Pfam" id="PF01494"/>
    </source>
</evidence>
<organism evidence="5 6">
    <name type="scientific">Ramalina farinacea</name>
    <dbReference type="NCBI Taxonomy" id="258253"/>
    <lineage>
        <taxon>Eukaryota</taxon>
        <taxon>Fungi</taxon>
        <taxon>Dikarya</taxon>
        <taxon>Ascomycota</taxon>
        <taxon>Pezizomycotina</taxon>
        <taxon>Lecanoromycetes</taxon>
        <taxon>OSLEUM clade</taxon>
        <taxon>Lecanoromycetidae</taxon>
        <taxon>Lecanorales</taxon>
        <taxon>Lecanorineae</taxon>
        <taxon>Ramalinaceae</taxon>
        <taxon>Ramalina</taxon>
    </lineage>
</organism>
<protein>
    <recommendedName>
        <fullName evidence="4">FAD-binding domain-containing protein</fullName>
    </recommendedName>
</protein>
<evidence type="ECO:0000313" key="5">
    <source>
        <dbReference type="EMBL" id="MDI1493593.1"/>
    </source>
</evidence>
<evidence type="ECO:0000256" key="3">
    <source>
        <dbReference type="ARBA" id="ARBA00023002"/>
    </source>
</evidence>
<dbReference type="Gene3D" id="3.30.9.10">
    <property type="entry name" value="D-Amino Acid Oxidase, subunit A, domain 2"/>
    <property type="match status" value="1"/>
</dbReference>
<sequence>MGPRVLISGAGIAGTVLAYWLAQHDFTITMLERSRSDSQAGQIIDIEGPAREIVRRMGLMEEIMGKVTHEAGIRFVDDAGKEYARFPAGEGGLGVSNEIEIMRPQLAGALMGGVERVGGVEVRYGCGVSGVQQMEKEGKVVVDIEDRVAKTVSTEEFDFLVACDGLRSTTRDMILPVDQRRECLKPTGFFAAFFSIPARPHDRPYATLLNAPGRRTVFLKPLTDEQTSAYLTCGKFCPQLREAREFRDVEAQKRVLARHFEGLGWETERVLEGMRETQNFYFEEITQVKLGRWFEGRCVLLGDTAYCPSPLTGQGTNLAILGAYVLAAKLVKAFKGGDKDPRGAFEAYEKDLRPYVDTVQPIPLGGYLPTLINPETSWGIWVLRKIVGWVSWLQLWRIIPDIKNVGYELPDL</sequence>